<evidence type="ECO:0000259" key="1">
    <source>
        <dbReference type="Pfam" id="PF13847"/>
    </source>
</evidence>
<keyword evidence="2" id="KW-0489">Methyltransferase</keyword>
<dbReference type="PANTHER" id="PTHR43861">
    <property type="entry name" value="TRANS-ACONITATE 2-METHYLTRANSFERASE-RELATED"/>
    <property type="match status" value="1"/>
</dbReference>
<keyword evidence="2" id="KW-0808">Transferase</keyword>
<dbReference type="SUPFAM" id="SSF53335">
    <property type="entry name" value="S-adenosyl-L-methionine-dependent methyltransferases"/>
    <property type="match status" value="1"/>
</dbReference>
<proteinExistence type="predicted"/>
<name>A0A8J8MIX0_9FIRM</name>
<evidence type="ECO:0000313" key="2">
    <source>
        <dbReference type="EMBL" id="QUI22414.1"/>
    </source>
</evidence>
<dbReference type="PANTHER" id="PTHR43861:SF6">
    <property type="entry name" value="METHYLTRANSFERASE TYPE 11"/>
    <property type="match status" value="1"/>
</dbReference>
<feature type="domain" description="Methyltransferase" evidence="1">
    <location>
        <begin position="43"/>
        <end position="145"/>
    </location>
</feature>
<gene>
    <name evidence="2" type="ORF">HZI73_08915</name>
</gene>
<dbReference type="RefSeq" id="WP_212697899.1">
    <property type="nucleotide sequence ID" value="NZ_CP058649.1"/>
</dbReference>
<dbReference type="InterPro" id="IPR029063">
    <property type="entry name" value="SAM-dependent_MTases_sf"/>
</dbReference>
<reference evidence="2" key="1">
    <citation type="submission" date="2020-07" db="EMBL/GenBank/DDBJ databases">
        <title>Vallitalea pronyensis genome.</title>
        <authorList>
            <person name="Postec A."/>
        </authorList>
    </citation>
    <scope>NUCLEOTIDE SEQUENCE</scope>
    <source>
        <strain evidence="2">FatNI3</strain>
    </source>
</reference>
<accession>A0A8J8MIX0</accession>
<keyword evidence="3" id="KW-1185">Reference proteome</keyword>
<dbReference type="InterPro" id="IPR025714">
    <property type="entry name" value="Methyltranfer_dom"/>
</dbReference>
<dbReference type="Gene3D" id="3.40.50.150">
    <property type="entry name" value="Vaccinia Virus protein VP39"/>
    <property type="match status" value="1"/>
</dbReference>
<dbReference type="GO" id="GO:0032259">
    <property type="term" value="P:methylation"/>
    <property type="evidence" value="ECO:0007669"/>
    <property type="project" value="UniProtKB-KW"/>
</dbReference>
<evidence type="ECO:0000313" key="3">
    <source>
        <dbReference type="Proteomes" id="UP000683246"/>
    </source>
</evidence>
<organism evidence="2 3">
    <name type="scientific">Vallitalea pronyensis</name>
    <dbReference type="NCBI Taxonomy" id="1348613"/>
    <lineage>
        <taxon>Bacteria</taxon>
        <taxon>Bacillati</taxon>
        <taxon>Bacillota</taxon>
        <taxon>Clostridia</taxon>
        <taxon>Lachnospirales</taxon>
        <taxon>Vallitaleaceae</taxon>
        <taxon>Vallitalea</taxon>
    </lineage>
</organism>
<sequence length="209" mass="24038">MKNVKDFWDKIAKNYDKQADYKYGETYSKTIELTKKYLSNTDIVFDYGCGTGITTVELSNCVDKIHAIDISENMIGVANNKTWEKNIPNIQFEVTSIFNKKIEKNYYDVVLAFNILHFIKDIDKVIQRINALLKPNGIFISATDCLGEKKTSMIIIQSLLSRIGLLPYMKKYKISELEEKVQKGNFSIIETNNLYSSPPNYYIVARKNG</sequence>
<dbReference type="Pfam" id="PF13847">
    <property type="entry name" value="Methyltransf_31"/>
    <property type="match status" value="1"/>
</dbReference>
<dbReference type="KEGG" id="vpy:HZI73_08915"/>
<dbReference type="EMBL" id="CP058649">
    <property type="protein sequence ID" value="QUI22414.1"/>
    <property type="molecule type" value="Genomic_DNA"/>
</dbReference>
<protein>
    <submittedName>
        <fullName evidence="2">Class I SAM-dependent methyltransferase</fullName>
    </submittedName>
</protein>
<dbReference type="CDD" id="cd02440">
    <property type="entry name" value="AdoMet_MTases"/>
    <property type="match status" value="1"/>
</dbReference>
<dbReference type="GO" id="GO:0008168">
    <property type="term" value="F:methyltransferase activity"/>
    <property type="evidence" value="ECO:0007669"/>
    <property type="project" value="UniProtKB-KW"/>
</dbReference>
<dbReference type="AlphaFoldDB" id="A0A8J8MIX0"/>
<dbReference type="Proteomes" id="UP000683246">
    <property type="component" value="Chromosome"/>
</dbReference>